<dbReference type="InterPro" id="IPR016064">
    <property type="entry name" value="NAD/diacylglycerol_kinase_sf"/>
</dbReference>
<dbReference type="PROSITE" id="PS50146">
    <property type="entry name" value="DAGK"/>
    <property type="match status" value="2"/>
</dbReference>
<evidence type="ECO:0000256" key="2">
    <source>
        <dbReference type="ARBA" id="ARBA00022741"/>
    </source>
</evidence>
<dbReference type="SMART" id="SM00046">
    <property type="entry name" value="DAGKc"/>
    <property type="match status" value="2"/>
</dbReference>
<dbReference type="GO" id="GO:0005737">
    <property type="term" value="C:cytoplasm"/>
    <property type="evidence" value="ECO:0007669"/>
    <property type="project" value="TreeGrafter"/>
</dbReference>
<keyword evidence="1" id="KW-0808">Transferase</keyword>
<dbReference type="Pfam" id="PF00781">
    <property type="entry name" value="DAGK_cat"/>
    <property type="match status" value="2"/>
</dbReference>
<feature type="domain" description="DAGKc" evidence="5">
    <location>
        <begin position="309"/>
        <end position="458"/>
    </location>
</feature>
<dbReference type="Pfam" id="PF19279">
    <property type="entry name" value="YegS_C"/>
    <property type="match status" value="1"/>
</dbReference>
<dbReference type="GO" id="GO:0046512">
    <property type="term" value="P:sphingosine biosynthetic process"/>
    <property type="evidence" value="ECO:0007669"/>
    <property type="project" value="TreeGrafter"/>
</dbReference>
<evidence type="ECO:0000256" key="4">
    <source>
        <dbReference type="ARBA" id="ARBA00022840"/>
    </source>
</evidence>
<protein>
    <recommendedName>
        <fullName evidence="5">DAGKc domain-containing protein</fullName>
    </recommendedName>
</protein>
<dbReference type="PANTHER" id="PTHR12358:SF112">
    <property type="entry name" value="LD11247P-RELATED"/>
    <property type="match status" value="1"/>
</dbReference>
<proteinExistence type="predicted"/>
<evidence type="ECO:0000256" key="3">
    <source>
        <dbReference type="ARBA" id="ARBA00022777"/>
    </source>
</evidence>
<comment type="caution">
    <text evidence="6">The sequence shown here is derived from an EMBL/GenBank/DDBJ whole genome shotgun (WGS) entry which is preliminary data.</text>
</comment>
<keyword evidence="3" id="KW-0418">Kinase</keyword>
<dbReference type="InterPro" id="IPR001206">
    <property type="entry name" value="Diacylglycerol_kinase_cat_dom"/>
</dbReference>
<organism evidence="6 7">
    <name type="scientific">Adineta steineri</name>
    <dbReference type="NCBI Taxonomy" id="433720"/>
    <lineage>
        <taxon>Eukaryota</taxon>
        <taxon>Metazoa</taxon>
        <taxon>Spiralia</taxon>
        <taxon>Gnathifera</taxon>
        <taxon>Rotifera</taxon>
        <taxon>Eurotatoria</taxon>
        <taxon>Bdelloidea</taxon>
        <taxon>Adinetida</taxon>
        <taxon>Adinetidae</taxon>
        <taxon>Adineta</taxon>
    </lineage>
</organism>
<evidence type="ECO:0000256" key="1">
    <source>
        <dbReference type="ARBA" id="ARBA00022679"/>
    </source>
</evidence>
<dbReference type="Gene3D" id="3.40.50.10330">
    <property type="entry name" value="Probable inorganic polyphosphate/atp-NAD kinase, domain 1"/>
    <property type="match status" value="2"/>
</dbReference>
<reference evidence="6" key="1">
    <citation type="submission" date="2021-02" db="EMBL/GenBank/DDBJ databases">
        <authorList>
            <person name="Nowell W R."/>
        </authorList>
    </citation>
    <scope>NUCLEOTIDE SEQUENCE</scope>
</reference>
<name>A0A815SGW2_9BILA</name>
<dbReference type="EMBL" id="CAJNOG010002125">
    <property type="protein sequence ID" value="CAF1491143.1"/>
    <property type="molecule type" value="Genomic_DNA"/>
</dbReference>
<keyword evidence="4" id="KW-0067">ATP-binding</keyword>
<dbReference type="AlphaFoldDB" id="A0A815SGW2"/>
<dbReference type="Gene3D" id="2.60.200.40">
    <property type="match status" value="2"/>
</dbReference>
<evidence type="ECO:0000313" key="7">
    <source>
        <dbReference type="Proteomes" id="UP000663845"/>
    </source>
</evidence>
<dbReference type="GO" id="GO:0001727">
    <property type="term" value="F:lipid kinase activity"/>
    <property type="evidence" value="ECO:0007669"/>
    <property type="project" value="TreeGrafter"/>
</dbReference>
<gene>
    <name evidence="6" type="ORF">JYZ213_LOCUS42932</name>
</gene>
<dbReference type="InterPro" id="IPR017438">
    <property type="entry name" value="ATP-NAD_kinase_N"/>
</dbReference>
<evidence type="ECO:0000259" key="5">
    <source>
        <dbReference type="PROSITE" id="PS50146"/>
    </source>
</evidence>
<dbReference type="InterPro" id="IPR050187">
    <property type="entry name" value="Lipid_Phosphate_FormReg"/>
</dbReference>
<dbReference type="PANTHER" id="PTHR12358">
    <property type="entry name" value="SPHINGOSINE KINASE"/>
    <property type="match status" value="1"/>
</dbReference>
<accession>A0A815SGW2</accession>
<sequence>MKKLVLIMNKLYITEDIVMTKRDKRALVFVNPAGGAGEAYRLVMEYVVGVWSESEFSYQMIITEYAGHARDYVRTIQLADWSGIILASGDGLVYEVINGLMSRDDWQEALKLPIGHVPCGSGNAFITNILRDSKQSVMDTMEKFVVQAAILTATHSVIPFDLAVIDTCDGQRLFSFLCIEWGIIADVDCESEKYRFLGETRFTVEAVKRILRPRVYNGYIDYIPYSDNDDTLNTNHITSTTTTAQLHHHLLPMNESIPTDSSTTKWLRINGPFAHDFESNLTVVTQWHRNITYAVYLRRSLPQDIVMTKRDKRALVFVNPAGGAGKAYRLVMEYVVGVWSESEFSYQMIITEYAGHARDYVRTIQLADWSGIILASGDGLVYEVINGLMSRDDWQEALKLPIGHVPCGSGNAFITNILRDSKQSVMDTMEKFVVQAAILTATHSVIPFDLAVIDTCDGQRLFSFLCIEWGIIADVDCESEKYRFLGETRFTVEAVKRILRPRVYNGYIDYIPYSDNDDTLNTNHITPTTTTAQLHHHLLPMNESIPTDSSTTKWLRINGPFAHVLITSKASISKDIVASSQSTLSDGYLTLQFIRSNGSTRTNLAKTFTKLSEGNHFDFNFVEWMRIRAFRLVPNDDHGNIMVDGEKVAYGPIQGEILPGIGRCMGKQSNVDRVSTNI</sequence>
<dbReference type="InterPro" id="IPR045540">
    <property type="entry name" value="YegS/DAGK_C"/>
</dbReference>
<dbReference type="Proteomes" id="UP000663845">
    <property type="component" value="Unassembled WGS sequence"/>
</dbReference>
<dbReference type="GO" id="GO:0016020">
    <property type="term" value="C:membrane"/>
    <property type="evidence" value="ECO:0007669"/>
    <property type="project" value="TreeGrafter"/>
</dbReference>
<keyword evidence="2" id="KW-0547">Nucleotide-binding</keyword>
<feature type="domain" description="DAGKc" evidence="5">
    <location>
        <begin position="21"/>
        <end position="170"/>
    </location>
</feature>
<dbReference type="SUPFAM" id="SSF111331">
    <property type="entry name" value="NAD kinase/diacylglycerol kinase-like"/>
    <property type="match status" value="2"/>
</dbReference>
<dbReference type="GO" id="GO:0005524">
    <property type="term" value="F:ATP binding"/>
    <property type="evidence" value="ECO:0007669"/>
    <property type="project" value="UniProtKB-KW"/>
</dbReference>
<evidence type="ECO:0000313" key="6">
    <source>
        <dbReference type="EMBL" id="CAF1491143.1"/>
    </source>
</evidence>